<gene>
    <name evidence="1" type="ORF">BDV33DRAFT_171661</name>
</gene>
<proteinExistence type="predicted"/>
<reference evidence="1 2" key="1">
    <citation type="submission" date="2019-04" db="EMBL/GenBank/DDBJ databases">
        <title>Fungal friends and foes A comparative genomics study of 23 Aspergillus species from section Flavi.</title>
        <authorList>
            <consortium name="DOE Joint Genome Institute"/>
            <person name="Kjaerbolling I."/>
            <person name="Vesth T.C."/>
            <person name="Frisvad J.C."/>
            <person name="Nybo J.L."/>
            <person name="Theobald S."/>
            <person name="Kildgaard S."/>
            <person name="Petersen T.I."/>
            <person name="Kuo A."/>
            <person name="Sato A."/>
            <person name="Lyhne E.K."/>
            <person name="Kogle M.E."/>
            <person name="Wiebenga A."/>
            <person name="Kun R.S."/>
            <person name="Lubbers R.J."/>
            <person name="Makela M.R."/>
            <person name="Barry K."/>
            <person name="Chovatia M."/>
            <person name="Clum A."/>
            <person name="Daum C."/>
            <person name="Haridas S."/>
            <person name="He G."/>
            <person name="LaButti K."/>
            <person name="Lipzen A."/>
            <person name="Mondo S."/>
            <person name="Pangilinan J."/>
            <person name="Riley R."/>
            <person name="Salamov A."/>
            <person name="Simmons B.A."/>
            <person name="Magnuson J.K."/>
            <person name="Henrissat B."/>
            <person name="Mortensen U.H."/>
            <person name="Larsen T.O."/>
            <person name="De vries R.P."/>
            <person name="Grigoriev I.V."/>
            <person name="Machida M."/>
            <person name="Baker S.E."/>
            <person name="Andersen M.R."/>
        </authorList>
    </citation>
    <scope>NUCLEOTIDE SEQUENCE [LARGE SCALE GENOMIC DNA]</scope>
    <source>
        <strain evidence="1 2">CBS 126849</strain>
    </source>
</reference>
<dbReference type="Proteomes" id="UP000326799">
    <property type="component" value="Unassembled WGS sequence"/>
</dbReference>
<organism evidence="1 2">
    <name type="scientific">Aspergillus novoparasiticus</name>
    <dbReference type="NCBI Taxonomy" id="986946"/>
    <lineage>
        <taxon>Eukaryota</taxon>
        <taxon>Fungi</taxon>
        <taxon>Dikarya</taxon>
        <taxon>Ascomycota</taxon>
        <taxon>Pezizomycotina</taxon>
        <taxon>Eurotiomycetes</taxon>
        <taxon>Eurotiomycetidae</taxon>
        <taxon>Eurotiales</taxon>
        <taxon>Aspergillaceae</taxon>
        <taxon>Aspergillus</taxon>
        <taxon>Aspergillus subgen. Circumdati</taxon>
    </lineage>
</organism>
<dbReference type="AlphaFoldDB" id="A0A5N6ET74"/>
<dbReference type="EMBL" id="ML733426">
    <property type="protein sequence ID" value="KAB8220732.1"/>
    <property type="molecule type" value="Genomic_DNA"/>
</dbReference>
<name>A0A5N6ET74_9EURO</name>
<evidence type="ECO:0000313" key="2">
    <source>
        <dbReference type="Proteomes" id="UP000326799"/>
    </source>
</evidence>
<keyword evidence="2" id="KW-1185">Reference proteome</keyword>
<accession>A0A5N6ET74</accession>
<protein>
    <submittedName>
        <fullName evidence="1">Uncharacterized protein</fullName>
    </submittedName>
</protein>
<sequence>MLFYDTALLPYSPIESLLNPLSSIWRWLFSTSSSENVGDETTGIEPAVSLAIPTTVTPKEE</sequence>
<evidence type="ECO:0000313" key="1">
    <source>
        <dbReference type="EMBL" id="KAB8220732.1"/>
    </source>
</evidence>